<dbReference type="KEGG" id="pmt:PMT_0514"/>
<proteinExistence type="predicted"/>
<dbReference type="Proteomes" id="UP000001423">
    <property type="component" value="Chromosome"/>
</dbReference>
<dbReference type="HOGENOM" id="CLU_090140_0_0_3"/>
<evidence type="ECO:0000313" key="1">
    <source>
        <dbReference type="EMBL" id="CAE20689.1"/>
    </source>
</evidence>
<name>Q7V858_PROMM</name>
<organism evidence="1 2">
    <name type="scientific">Prochlorococcus marinus (strain MIT 9313)</name>
    <dbReference type="NCBI Taxonomy" id="74547"/>
    <lineage>
        <taxon>Bacteria</taxon>
        <taxon>Bacillati</taxon>
        <taxon>Cyanobacteriota</taxon>
        <taxon>Cyanophyceae</taxon>
        <taxon>Synechococcales</taxon>
        <taxon>Prochlorococcaceae</taxon>
        <taxon>Prochlorococcus</taxon>
    </lineage>
</organism>
<dbReference type="RefSeq" id="WP_011129893.1">
    <property type="nucleotide sequence ID" value="NC_005071.1"/>
</dbReference>
<dbReference type="AlphaFoldDB" id="Q7V858"/>
<reference evidence="1 2" key="1">
    <citation type="journal article" date="2003" name="Nature">
        <title>Genome divergence in two Prochlorococcus ecotypes reflects oceanic niche differentiation.</title>
        <authorList>
            <person name="Rocap G."/>
            <person name="Larimer F.W."/>
            <person name="Lamerdin J.E."/>
            <person name="Malfatti S."/>
            <person name="Chain P."/>
            <person name="Ahlgren N.A."/>
            <person name="Arellano A."/>
            <person name="Coleman M."/>
            <person name="Hauser L."/>
            <person name="Hess W.R."/>
            <person name="Johnson Z.I."/>
            <person name="Land M.L."/>
            <person name="Lindell D."/>
            <person name="Post A.F."/>
            <person name="Regala W."/>
            <person name="Shah M."/>
            <person name="Shaw S.L."/>
            <person name="Steglich C."/>
            <person name="Sullivan M.B."/>
            <person name="Ting C.S."/>
            <person name="Tolonen A."/>
            <person name="Webb E.A."/>
            <person name="Zinser E.R."/>
            <person name="Chisholm S.W."/>
        </authorList>
    </citation>
    <scope>NUCLEOTIDE SEQUENCE [LARGE SCALE GENOMIC DNA]</scope>
    <source>
        <strain evidence="2">MIT 9313</strain>
    </source>
</reference>
<accession>Q7V858</accession>
<evidence type="ECO:0000313" key="2">
    <source>
        <dbReference type="Proteomes" id="UP000001423"/>
    </source>
</evidence>
<dbReference type="PANTHER" id="PTHR35320">
    <property type="entry name" value="ATP-DEPENDENT CLP PROTEASE ATP-BINDING SUBUNIT"/>
    <property type="match status" value="1"/>
</dbReference>
<dbReference type="EMBL" id="BX548175">
    <property type="protein sequence ID" value="CAE20689.1"/>
    <property type="molecule type" value="Genomic_DNA"/>
</dbReference>
<keyword evidence="2" id="KW-1185">Reference proteome</keyword>
<dbReference type="PANTHER" id="PTHR35320:SF1">
    <property type="entry name" value="ATP-DEPENDENT CLP PROTEASE ATP-BINDING SUBUNIT"/>
    <property type="match status" value="1"/>
</dbReference>
<sequence length="189" mass="20079">MVICQVVILSSVMHLTSQKGCRLAIGAYPAFSYDARGGGGDGLLGPMNQDGLRSLRFDPKNLIIPALSWRTTQILGLPMPPGLNISITTQKLEGSFAPDSGELSLQFEAQFCFTVGSWLTAPDLTVNTCLSSGKVESQRHHVQGQALDADGNAVLVGVSIVPLSGAAWLDQFLGLPDEALAVLRCQLQN</sequence>
<protein>
    <submittedName>
        <fullName evidence="1">Uncharacterized protein</fullName>
    </submittedName>
</protein>
<gene>
    <name evidence="1" type="primary">MTG10.17</name>
    <name evidence="1" type="ordered locus">PMT_0514</name>
</gene>
<dbReference type="eggNOG" id="ENOG5033VV6">
    <property type="taxonomic scope" value="Bacteria"/>
</dbReference>